<dbReference type="CDD" id="cd18137">
    <property type="entry name" value="HLD_clamp_pol_III_gamma_tau"/>
    <property type="match status" value="1"/>
</dbReference>
<evidence type="ECO:0000256" key="1">
    <source>
        <dbReference type="ARBA" id="ARBA00006360"/>
    </source>
</evidence>
<dbReference type="NCBIfam" id="TIGR02397">
    <property type="entry name" value="dnaX_nterm"/>
    <property type="match status" value="1"/>
</dbReference>
<dbReference type="CDD" id="cd00009">
    <property type="entry name" value="AAA"/>
    <property type="match status" value="1"/>
</dbReference>
<dbReference type="GO" id="GO:0046872">
    <property type="term" value="F:metal ion binding"/>
    <property type="evidence" value="ECO:0007669"/>
    <property type="project" value="UniProtKB-KW"/>
</dbReference>
<dbReference type="PANTHER" id="PTHR11669:SF0">
    <property type="entry name" value="PROTEIN STICHEL-LIKE 2"/>
    <property type="match status" value="1"/>
</dbReference>
<dbReference type="GO" id="GO:0006261">
    <property type="term" value="P:DNA-templated DNA replication"/>
    <property type="evidence" value="ECO:0007669"/>
    <property type="project" value="TreeGrafter"/>
</dbReference>
<dbReference type="Gene3D" id="3.40.50.300">
    <property type="entry name" value="P-loop containing nucleotide triphosphate hydrolases"/>
    <property type="match status" value="1"/>
</dbReference>
<sequence>MNTNKQSLYRAYRPKDFNSVAGHNSIKEILEKQIKDNRINHALLFSGQRGTGKTSVARIFAKTVNCLNLTGSKACEQCNNCKLANENQLIDIIEIDAASNNGVDEIREIKNSVSTLPINSKYKVYIIDEVHMLTKQAFNALLKTLEEPPVYTIFILATTEFNKIPQTILSRCQIFNFTKIDKNSLKNRLQYIVNQENYQIEKEVLDEIFYLSEGSLRDAINILEQLMLATDDLITIKNLKSIFLIATKQEQLQVIHQSLNNDTNFIISYFQKANDQGMNWDVFALGLIEILKEIIEYKLTNNIEFLNILEENEAKQFINIDVNHLFLLSDNLAEAYFKTKAANISFNYLLLSLLKTINSNNKQENVQTINQNINNVESIDLLEQQDVIKQNYVQEFITNNEITDQSVDEIFIRPNIKNQTTDQQEVELVKKEEIFTNQTQQENNFDELVIDEPMNNSNEQDIDVKFVNNNQELEFTSEFYKTFSELKSKFNVCVSNSIDSKVKMLSNDDLISIFIQTKNYKDDKKILENLFEELFKEQDDILINPVQATNLFMLIDSKIISFTNEVIVVKTQTKTQSNLINDSMLDNHVLQAIYQWFKKPYIIFAIDKMKWDEIKTIFIDLKNKNKLSEYNIIDQKQLKEKYLTINNKLDEDLINKAKDLFNDDFMIGD</sequence>
<dbReference type="GO" id="GO:0003887">
    <property type="term" value="F:DNA-directed DNA polymerase activity"/>
    <property type="evidence" value="ECO:0007669"/>
    <property type="project" value="UniProtKB-KW"/>
</dbReference>
<dbReference type="InterPro" id="IPR045085">
    <property type="entry name" value="HLD_clamp_pol_III_gamma_tau"/>
</dbReference>
<dbReference type="InterPro" id="IPR012763">
    <property type="entry name" value="DNA_pol_III_sug/sutau_N"/>
</dbReference>
<evidence type="ECO:0000313" key="11">
    <source>
        <dbReference type="Proteomes" id="UP000028533"/>
    </source>
</evidence>
<dbReference type="Gene3D" id="1.10.8.60">
    <property type="match status" value="1"/>
</dbReference>
<keyword evidence="8" id="KW-0808">Transferase</keyword>
<evidence type="ECO:0000256" key="8">
    <source>
        <dbReference type="RuleBase" id="RU364063"/>
    </source>
</evidence>
<evidence type="ECO:0000256" key="4">
    <source>
        <dbReference type="ARBA" id="ARBA00022833"/>
    </source>
</evidence>
<comment type="subunit">
    <text evidence="8">DNA polymerase III contains a core (composed of alpha, epsilon and theta chains) that associates with a tau subunit. This core dimerizes to form the POLIII' complex. PolIII' associates with the gamma complex (composed of gamma, delta, delta', psi and chi chains) and with the beta chain to form the complete DNA polymerase III complex.</text>
</comment>
<evidence type="ECO:0000256" key="2">
    <source>
        <dbReference type="ARBA" id="ARBA00022723"/>
    </source>
</evidence>
<comment type="caution">
    <text evidence="10">The sequence shown here is derived from an EMBL/GenBank/DDBJ whole genome shotgun (WGS) entry which is preliminary data.</text>
</comment>
<dbReference type="EC" id="2.7.7.7" evidence="8"/>
<dbReference type="Proteomes" id="UP000028533">
    <property type="component" value="Unassembled WGS sequence"/>
</dbReference>
<evidence type="ECO:0000313" key="10">
    <source>
        <dbReference type="EMBL" id="KEZ19755.1"/>
    </source>
</evidence>
<evidence type="ECO:0000256" key="7">
    <source>
        <dbReference type="ARBA" id="ARBA00049244"/>
    </source>
</evidence>
<dbReference type="InterPro" id="IPR027417">
    <property type="entry name" value="P-loop_NTPase"/>
</dbReference>
<accession>A0A084EP63</accession>
<dbReference type="GO" id="GO:0009360">
    <property type="term" value="C:DNA polymerase III complex"/>
    <property type="evidence" value="ECO:0007669"/>
    <property type="project" value="InterPro"/>
</dbReference>
<dbReference type="AlphaFoldDB" id="A0A084EP63"/>
<comment type="catalytic activity">
    <reaction evidence="7 8">
        <text>DNA(n) + a 2'-deoxyribonucleoside 5'-triphosphate = DNA(n+1) + diphosphate</text>
        <dbReference type="Rhea" id="RHEA:22508"/>
        <dbReference type="Rhea" id="RHEA-COMP:17339"/>
        <dbReference type="Rhea" id="RHEA-COMP:17340"/>
        <dbReference type="ChEBI" id="CHEBI:33019"/>
        <dbReference type="ChEBI" id="CHEBI:61560"/>
        <dbReference type="ChEBI" id="CHEBI:173112"/>
        <dbReference type="EC" id="2.7.7.7"/>
    </reaction>
</comment>
<dbReference type="SMART" id="SM00382">
    <property type="entry name" value="AAA"/>
    <property type="match status" value="1"/>
</dbReference>
<name>A0A084EP63_MYCCA</name>
<organism evidence="10 11">
    <name type="scientific">Mycoplasma capricolum subsp. capricolum 14232</name>
    <dbReference type="NCBI Taxonomy" id="1188238"/>
    <lineage>
        <taxon>Bacteria</taxon>
        <taxon>Bacillati</taxon>
        <taxon>Mycoplasmatota</taxon>
        <taxon>Mollicutes</taxon>
        <taxon>Mycoplasmataceae</taxon>
        <taxon>Mycoplasma</taxon>
    </lineage>
</organism>
<gene>
    <name evidence="8 10" type="primary">dnaX</name>
    <name evidence="10" type="ORF">MCAPa_3200</name>
</gene>
<keyword evidence="8" id="KW-0548">Nucleotidyltransferase</keyword>
<dbReference type="Pfam" id="PF13177">
    <property type="entry name" value="DNA_pol3_delta2"/>
    <property type="match status" value="1"/>
</dbReference>
<dbReference type="InterPro" id="IPR003593">
    <property type="entry name" value="AAA+_ATPase"/>
</dbReference>
<comment type="function">
    <text evidence="8">DNA polymerase III is a complex, multichain enzyme responsible for most of the replicative synthesis in bacteria. This DNA polymerase also exhibits 3' to 5' exonuclease activity.</text>
</comment>
<dbReference type="RefSeq" id="WP_036431572.1">
    <property type="nucleotide sequence ID" value="NZ_JFDO01000011.1"/>
</dbReference>
<evidence type="ECO:0000256" key="6">
    <source>
        <dbReference type="ARBA" id="ARBA00022932"/>
    </source>
</evidence>
<keyword evidence="3 8" id="KW-0547">Nucleotide-binding</keyword>
<keyword evidence="5 8" id="KW-0067">ATP-binding</keyword>
<dbReference type="InterPro" id="IPR050238">
    <property type="entry name" value="DNA_Rep/Repair_Clamp_Loader"/>
</dbReference>
<comment type="similarity">
    <text evidence="1 8">Belongs to the DnaX/STICHEL family.</text>
</comment>
<evidence type="ECO:0000259" key="9">
    <source>
        <dbReference type="SMART" id="SM00382"/>
    </source>
</evidence>
<dbReference type="EMBL" id="JFDO01000011">
    <property type="protein sequence ID" value="KEZ19755.1"/>
    <property type="molecule type" value="Genomic_DNA"/>
</dbReference>
<dbReference type="PANTHER" id="PTHR11669">
    <property type="entry name" value="REPLICATION FACTOR C / DNA POLYMERASE III GAMMA-TAU SUBUNIT"/>
    <property type="match status" value="1"/>
</dbReference>
<dbReference type="SUPFAM" id="SSF52540">
    <property type="entry name" value="P-loop containing nucleoside triphosphate hydrolases"/>
    <property type="match status" value="1"/>
</dbReference>
<reference evidence="10 11" key="1">
    <citation type="submission" date="2014-02" db="EMBL/GenBank/DDBJ databases">
        <title>Genome sequence of Mycoplasma capricolum subsp. capricolum strain 14232.</title>
        <authorList>
            <person name="Sirand-Pugnet P."/>
            <person name="Breton M."/>
            <person name="Dordet-Frisoni E."/>
            <person name="Baranowski E."/>
            <person name="Barre A."/>
            <person name="Couture C."/>
            <person name="Dupuy V."/>
            <person name="Gaurivaud P."/>
            <person name="Jacob D."/>
            <person name="Lemaitre C."/>
            <person name="Manso-Silvan L."/>
            <person name="Nikolski M."/>
            <person name="Nouvel L.-X."/>
            <person name="Poumarat F."/>
            <person name="Tardy F."/>
            <person name="Thebault P."/>
            <person name="Theil S."/>
            <person name="Citti C."/>
            <person name="Thiaucourt F."/>
            <person name="Blanchard A."/>
        </authorList>
    </citation>
    <scope>NUCLEOTIDE SEQUENCE [LARGE SCALE GENOMIC DNA]</scope>
    <source>
        <strain evidence="10 11">14232</strain>
    </source>
</reference>
<keyword evidence="2" id="KW-0479">Metal-binding</keyword>
<protein>
    <recommendedName>
        <fullName evidence="8">DNA polymerase III subunit gamma/tau</fullName>
        <ecNumber evidence="8">2.7.7.7</ecNumber>
    </recommendedName>
</protein>
<feature type="domain" description="AAA+ ATPase" evidence="9">
    <location>
        <begin position="39"/>
        <end position="181"/>
    </location>
</feature>
<dbReference type="Pfam" id="PF21960">
    <property type="entry name" value="RCF1-5-like_lid"/>
    <property type="match status" value="1"/>
</dbReference>
<proteinExistence type="inferred from homology"/>
<dbReference type="GO" id="GO:0005524">
    <property type="term" value="F:ATP binding"/>
    <property type="evidence" value="ECO:0007669"/>
    <property type="project" value="UniProtKB-KW"/>
</dbReference>
<dbReference type="FunFam" id="3.40.50.300:FF:000014">
    <property type="entry name" value="DNA polymerase III subunit gamma/tau"/>
    <property type="match status" value="1"/>
</dbReference>
<keyword evidence="8" id="KW-0235">DNA replication</keyword>
<keyword evidence="4" id="KW-0862">Zinc</keyword>
<keyword evidence="6 8" id="KW-0239">DNA-directed DNA polymerase</keyword>
<evidence type="ECO:0000256" key="5">
    <source>
        <dbReference type="ARBA" id="ARBA00022840"/>
    </source>
</evidence>
<evidence type="ECO:0000256" key="3">
    <source>
        <dbReference type="ARBA" id="ARBA00022741"/>
    </source>
</evidence>